<proteinExistence type="predicted"/>
<name>A0ABS8L1Y1_9HYPH</name>
<evidence type="ECO:0000313" key="2">
    <source>
        <dbReference type="EMBL" id="MCC8432355.1"/>
    </source>
</evidence>
<reference evidence="2 3" key="1">
    <citation type="submission" date="2021-11" db="EMBL/GenBank/DDBJ databases">
        <authorList>
            <person name="Lee D.-H."/>
            <person name="Kim S.-B."/>
        </authorList>
    </citation>
    <scope>NUCLEOTIDE SEQUENCE [LARGE SCALE GENOMIC DNA]</scope>
    <source>
        <strain evidence="2 3">KCTC 52223</strain>
    </source>
</reference>
<organism evidence="2 3">
    <name type="scientific">Reyranella aquatilis</name>
    <dbReference type="NCBI Taxonomy" id="2035356"/>
    <lineage>
        <taxon>Bacteria</taxon>
        <taxon>Pseudomonadati</taxon>
        <taxon>Pseudomonadota</taxon>
        <taxon>Alphaproteobacteria</taxon>
        <taxon>Hyphomicrobiales</taxon>
        <taxon>Reyranellaceae</taxon>
        <taxon>Reyranella</taxon>
    </lineage>
</organism>
<dbReference type="EMBL" id="JAJISD010000014">
    <property type="protein sequence ID" value="MCC8432355.1"/>
    <property type="molecule type" value="Genomic_DNA"/>
</dbReference>
<accession>A0ABS8L1Y1</accession>
<evidence type="ECO:0000313" key="3">
    <source>
        <dbReference type="Proteomes" id="UP001198862"/>
    </source>
</evidence>
<dbReference type="Proteomes" id="UP001198862">
    <property type="component" value="Unassembled WGS sequence"/>
</dbReference>
<gene>
    <name evidence="2" type="ORF">LJ725_25550</name>
</gene>
<sequence length="156" mass="16293">MFFRPTLVLLLGVLVLAAWACLLPSTAEAQPCHPHMHATSEPSPAPPLEAEVPASRTTAMVFAHVHATHLPVAFDEVPAIAGETQVHPGPVVSMADRSCCGAGCKNAQCVGGKSATVVSLAERSFPVSARGFFAAEPVPLLGRMPEGLRKPPRSVV</sequence>
<evidence type="ECO:0000256" key="1">
    <source>
        <dbReference type="SAM" id="SignalP"/>
    </source>
</evidence>
<feature type="chain" id="PRO_5046151648" description="Secreted protein" evidence="1">
    <location>
        <begin position="30"/>
        <end position="156"/>
    </location>
</feature>
<protein>
    <recommendedName>
        <fullName evidence="4">Secreted protein</fullName>
    </recommendedName>
</protein>
<dbReference type="RefSeq" id="WP_230553775.1">
    <property type="nucleotide sequence ID" value="NZ_JAJISD010000014.1"/>
</dbReference>
<comment type="caution">
    <text evidence="2">The sequence shown here is derived from an EMBL/GenBank/DDBJ whole genome shotgun (WGS) entry which is preliminary data.</text>
</comment>
<evidence type="ECO:0008006" key="4">
    <source>
        <dbReference type="Google" id="ProtNLM"/>
    </source>
</evidence>
<keyword evidence="1" id="KW-0732">Signal</keyword>
<feature type="signal peptide" evidence="1">
    <location>
        <begin position="1"/>
        <end position="29"/>
    </location>
</feature>
<keyword evidence="3" id="KW-1185">Reference proteome</keyword>